<feature type="region of interest" description="Disordered" evidence="1">
    <location>
        <begin position="1"/>
        <end position="32"/>
    </location>
</feature>
<gene>
    <name evidence="2" type="ORF">OFLC_LOCUS6425</name>
</gene>
<protein>
    <submittedName>
        <fullName evidence="4">ORF3</fullName>
    </submittedName>
</protein>
<dbReference type="EMBL" id="UZAJ01006105">
    <property type="protein sequence ID" value="VDO46502.1"/>
    <property type="molecule type" value="Genomic_DNA"/>
</dbReference>
<proteinExistence type="predicted"/>
<evidence type="ECO:0000256" key="1">
    <source>
        <dbReference type="SAM" id="MobiDB-lite"/>
    </source>
</evidence>
<evidence type="ECO:0000313" key="2">
    <source>
        <dbReference type="EMBL" id="VDO46502.1"/>
    </source>
</evidence>
<evidence type="ECO:0000313" key="3">
    <source>
        <dbReference type="Proteomes" id="UP000267606"/>
    </source>
</evidence>
<accession>A0A183HG14</accession>
<name>A0A183HG14_9BILA</name>
<dbReference type="Proteomes" id="UP000267606">
    <property type="component" value="Unassembled WGS sequence"/>
</dbReference>
<organism evidence="4">
    <name type="scientific">Onchocerca flexuosa</name>
    <dbReference type="NCBI Taxonomy" id="387005"/>
    <lineage>
        <taxon>Eukaryota</taxon>
        <taxon>Metazoa</taxon>
        <taxon>Ecdysozoa</taxon>
        <taxon>Nematoda</taxon>
        <taxon>Chromadorea</taxon>
        <taxon>Rhabditida</taxon>
        <taxon>Spirurina</taxon>
        <taxon>Spiruromorpha</taxon>
        <taxon>Filarioidea</taxon>
        <taxon>Onchocercidae</taxon>
        <taxon>Onchocerca</taxon>
    </lineage>
</organism>
<sequence>GISEIGSSTGSEIPEEEDNSPPLAATSFNSTT</sequence>
<dbReference type="WBParaSite" id="OFLC_0000642501-mRNA-1">
    <property type="protein sequence ID" value="OFLC_0000642501-mRNA-1"/>
    <property type="gene ID" value="OFLC_0000642501"/>
</dbReference>
<dbReference type="AlphaFoldDB" id="A0A183HG14"/>
<reference evidence="2 3" key="2">
    <citation type="submission" date="2018-11" db="EMBL/GenBank/DDBJ databases">
        <authorList>
            <consortium name="Pathogen Informatics"/>
        </authorList>
    </citation>
    <scope>NUCLEOTIDE SEQUENCE [LARGE SCALE GENOMIC DNA]</scope>
</reference>
<reference evidence="4" key="1">
    <citation type="submission" date="2016-06" db="UniProtKB">
        <authorList>
            <consortium name="WormBaseParasite"/>
        </authorList>
    </citation>
    <scope>IDENTIFICATION</scope>
</reference>
<evidence type="ECO:0000313" key="4">
    <source>
        <dbReference type="WBParaSite" id="OFLC_0000642501-mRNA-1"/>
    </source>
</evidence>
<feature type="compositionally biased region" description="Low complexity" evidence="1">
    <location>
        <begin position="1"/>
        <end position="12"/>
    </location>
</feature>
<keyword evidence="3" id="KW-1185">Reference proteome</keyword>